<reference evidence="8" key="1">
    <citation type="journal article" date="2020" name="Stud. Mycol.">
        <title>101 Dothideomycetes genomes: a test case for predicting lifestyles and emergence of pathogens.</title>
        <authorList>
            <person name="Haridas S."/>
            <person name="Albert R."/>
            <person name="Binder M."/>
            <person name="Bloem J."/>
            <person name="Labutti K."/>
            <person name="Salamov A."/>
            <person name="Andreopoulos B."/>
            <person name="Baker S."/>
            <person name="Barry K."/>
            <person name="Bills G."/>
            <person name="Bluhm B."/>
            <person name="Cannon C."/>
            <person name="Castanera R."/>
            <person name="Culley D."/>
            <person name="Daum C."/>
            <person name="Ezra D."/>
            <person name="Gonzalez J."/>
            <person name="Henrissat B."/>
            <person name="Kuo A."/>
            <person name="Liang C."/>
            <person name="Lipzen A."/>
            <person name="Lutzoni F."/>
            <person name="Magnuson J."/>
            <person name="Mondo S."/>
            <person name="Nolan M."/>
            <person name="Ohm R."/>
            <person name="Pangilinan J."/>
            <person name="Park H.-J."/>
            <person name="Ramirez L."/>
            <person name="Alfaro M."/>
            <person name="Sun H."/>
            <person name="Tritt A."/>
            <person name="Yoshinaga Y."/>
            <person name="Zwiers L.-H."/>
            <person name="Turgeon B."/>
            <person name="Goodwin S."/>
            <person name="Spatafora J."/>
            <person name="Crous P."/>
            <person name="Grigoriev I."/>
        </authorList>
    </citation>
    <scope>NUCLEOTIDE SEQUENCE</scope>
    <source>
        <strain evidence="8">CBS 116005</strain>
    </source>
</reference>
<organism evidence="8 9">
    <name type="scientific">Teratosphaeria nubilosa</name>
    <dbReference type="NCBI Taxonomy" id="161662"/>
    <lineage>
        <taxon>Eukaryota</taxon>
        <taxon>Fungi</taxon>
        <taxon>Dikarya</taxon>
        <taxon>Ascomycota</taxon>
        <taxon>Pezizomycotina</taxon>
        <taxon>Dothideomycetes</taxon>
        <taxon>Dothideomycetidae</taxon>
        <taxon>Mycosphaerellales</taxon>
        <taxon>Teratosphaeriaceae</taxon>
        <taxon>Teratosphaeria</taxon>
    </lineage>
</organism>
<evidence type="ECO:0000259" key="7">
    <source>
        <dbReference type="PROSITE" id="PS50850"/>
    </source>
</evidence>
<dbReference type="PANTHER" id="PTHR23502:SF13">
    <property type="entry name" value="MULTIDRUG TRANSPORTER, PUTATIVE (AFU_ORTHOLOGUE AFUA_2G12550)-RELATED"/>
    <property type="match status" value="1"/>
</dbReference>
<feature type="transmembrane region" description="Helical" evidence="6">
    <location>
        <begin position="328"/>
        <end position="347"/>
    </location>
</feature>
<feature type="transmembrane region" description="Helical" evidence="6">
    <location>
        <begin position="220"/>
        <end position="241"/>
    </location>
</feature>
<dbReference type="EMBL" id="ML995856">
    <property type="protein sequence ID" value="KAF2767466.1"/>
    <property type="molecule type" value="Genomic_DNA"/>
</dbReference>
<dbReference type="Pfam" id="PF07690">
    <property type="entry name" value="MFS_1"/>
    <property type="match status" value="1"/>
</dbReference>
<gene>
    <name evidence="8" type="ORF">EJ03DRAFT_353087</name>
</gene>
<keyword evidence="4 6" id="KW-0472">Membrane</keyword>
<evidence type="ECO:0000256" key="5">
    <source>
        <dbReference type="SAM" id="MobiDB-lite"/>
    </source>
</evidence>
<dbReference type="GO" id="GO:0022857">
    <property type="term" value="F:transmembrane transporter activity"/>
    <property type="evidence" value="ECO:0007669"/>
    <property type="project" value="InterPro"/>
</dbReference>
<evidence type="ECO:0000256" key="2">
    <source>
        <dbReference type="ARBA" id="ARBA00022692"/>
    </source>
</evidence>
<feature type="transmembrane region" description="Helical" evidence="6">
    <location>
        <begin position="408"/>
        <end position="429"/>
    </location>
</feature>
<protein>
    <submittedName>
        <fullName evidence="8">MFS general substrate transporter</fullName>
    </submittedName>
</protein>
<keyword evidence="3 6" id="KW-1133">Transmembrane helix</keyword>
<comment type="subcellular location">
    <subcellularLocation>
        <location evidence="1">Membrane</location>
        <topology evidence="1">Multi-pass membrane protein</topology>
    </subcellularLocation>
</comment>
<dbReference type="FunFam" id="1.20.1250.20:FF:000088">
    <property type="entry name" value="MFS multidrug transporter, putative"/>
    <property type="match status" value="1"/>
</dbReference>
<dbReference type="Proteomes" id="UP000799436">
    <property type="component" value="Unassembled WGS sequence"/>
</dbReference>
<dbReference type="InterPro" id="IPR011701">
    <property type="entry name" value="MFS"/>
</dbReference>
<dbReference type="PANTHER" id="PTHR23502">
    <property type="entry name" value="MAJOR FACILITATOR SUPERFAMILY"/>
    <property type="match status" value="1"/>
</dbReference>
<feature type="transmembrane region" description="Helical" evidence="6">
    <location>
        <begin position="504"/>
        <end position="526"/>
    </location>
</feature>
<dbReference type="SUPFAM" id="SSF103473">
    <property type="entry name" value="MFS general substrate transporter"/>
    <property type="match status" value="1"/>
</dbReference>
<evidence type="ECO:0000256" key="3">
    <source>
        <dbReference type="ARBA" id="ARBA00022989"/>
    </source>
</evidence>
<feature type="transmembrane region" description="Helical" evidence="6">
    <location>
        <begin position="247"/>
        <end position="270"/>
    </location>
</feature>
<feature type="transmembrane region" description="Helical" evidence="6">
    <location>
        <begin position="95"/>
        <end position="115"/>
    </location>
</feature>
<feature type="transmembrane region" description="Helical" evidence="6">
    <location>
        <begin position="186"/>
        <end position="208"/>
    </location>
</feature>
<feature type="transmembrane region" description="Helical" evidence="6">
    <location>
        <begin position="435"/>
        <end position="457"/>
    </location>
</feature>
<feature type="region of interest" description="Disordered" evidence="5">
    <location>
        <begin position="549"/>
        <end position="623"/>
    </location>
</feature>
<keyword evidence="2 6" id="KW-0812">Transmembrane</keyword>
<dbReference type="GO" id="GO:0005886">
    <property type="term" value="C:plasma membrane"/>
    <property type="evidence" value="ECO:0007669"/>
    <property type="project" value="TreeGrafter"/>
</dbReference>
<dbReference type="OrthoDB" id="5376138at2759"/>
<accession>A0A6G1L3R9</accession>
<feature type="transmembrane region" description="Helical" evidence="6">
    <location>
        <begin position="135"/>
        <end position="154"/>
    </location>
</feature>
<dbReference type="AlphaFoldDB" id="A0A6G1L3R9"/>
<feature type="compositionally biased region" description="Basic and acidic residues" evidence="5">
    <location>
        <begin position="26"/>
        <end position="49"/>
    </location>
</feature>
<feature type="region of interest" description="Disordered" evidence="5">
    <location>
        <begin position="1"/>
        <end position="62"/>
    </location>
</feature>
<name>A0A6G1L3R9_9PEZI</name>
<keyword evidence="9" id="KW-1185">Reference proteome</keyword>
<feature type="domain" description="Major facilitator superfamily (MFS) profile" evidence="7">
    <location>
        <begin position="97"/>
        <end position="533"/>
    </location>
</feature>
<evidence type="ECO:0000256" key="1">
    <source>
        <dbReference type="ARBA" id="ARBA00004141"/>
    </source>
</evidence>
<sequence length="623" mass="69307">MAEHPGAPFNEEPVEEREADQVHTSADLDRANVKLEEKADDSDHSDHADAPNGTDGELKGNGEKLEKLGTYDKYEITEDDCYDELGYSFPSWKKWYILTVIFVVQVSMNFNTSLYSNAIGGISDQFHVSEQAARVGAAIFLIFYAFGCELWAPWSEEFGRWPVLQLSLFLVNIWQIPVALAPNFATILVCRALGGLSSAGGSVTLGMIADLFESDNQQYAVAYIVFSSVGGSILGPIVGGFSEAYLSWQWCIWIQLIFGGFIQAVHFFTVPETRVTCMMNMIAKKRRKAGNPNIWGPDELVPFRDRFSAKEILITWIRPFKMFLTEPIVLVLSLLSGFSDALIFMFIQSFSLVYKQWGFSTVQLGLSFIPIGVGYLLCWIAFVPAIKRNIKERQDHPESERAQYESRLWFLLYTAPCLPIGLIGFAWTIQGPPIHWIGSMIFAAIVGIANYAIYMATIDYMICAYGPYSASATGGNGWSRDFLAGVLTVPATPFFSNIGKPHNLEYACTILFCIAFVLVIAVYIIYWKGPVLRKRSPFAQQLADAKAEDGGRRPSVIHTGSISGQDGHSWPGVGERRYSQQNRFFGESRVTPRGTPRGTPSASRANSIANIQYNQKAGRAVRA</sequence>
<dbReference type="InterPro" id="IPR036259">
    <property type="entry name" value="MFS_trans_sf"/>
</dbReference>
<dbReference type="InterPro" id="IPR020846">
    <property type="entry name" value="MFS_dom"/>
</dbReference>
<dbReference type="PROSITE" id="PS50850">
    <property type="entry name" value="MFS"/>
    <property type="match status" value="1"/>
</dbReference>
<evidence type="ECO:0000313" key="9">
    <source>
        <dbReference type="Proteomes" id="UP000799436"/>
    </source>
</evidence>
<feature type="compositionally biased region" description="Polar residues" evidence="5">
    <location>
        <begin position="598"/>
        <end position="615"/>
    </location>
</feature>
<proteinExistence type="predicted"/>
<evidence type="ECO:0000256" key="6">
    <source>
        <dbReference type="SAM" id="Phobius"/>
    </source>
</evidence>
<dbReference type="Gene3D" id="1.20.1250.20">
    <property type="entry name" value="MFS general substrate transporter like domains"/>
    <property type="match status" value="1"/>
</dbReference>
<evidence type="ECO:0000313" key="8">
    <source>
        <dbReference type="EMBL" id="KAF2767466.1"/>
    </source>
</evidence>
<evidence type="ECO:0000256" key="4">
    <source>
        <dbReference type="ARBA" id="ARBA00023136"/>
    </source>
</evidence>
<feature type="transmembrane region" description="Helical" evidence="6">
    <location>
        <begin position="367"/>
        <end position="387"/>
    </location>
</feature>